<reference evidence="1 2" key="1">
    <citation type="submission" date="2019-08" db="EMBL/GenBank/DDBJ databases">
        <title>Seonamhaeicola sediminis sp. nov., isolated from marine sediment.</title>
        <authorList>
            <person name="Cao W.R."/>
        </authorList>
    </citation>
    <scope>NUCLEOTIDE SEQUENCE [LARGE SCALE GENOMIC DNA]</scope>
    <source>
        <strain evidence="1 2">B011</strain>
    </source>
</reference>
<dbReference type="AlphaFoldDB" id="A0A5D0HFJ8"/>
<proteinExistence type="predicted"/>
<evidence type="ECO:0000313" key="1">
    <source>
        <dbReference type="EMBL" id="TYA70076.1"/>
    </source>
</evidence>
<dbReference type="EMBL" id="VSDQ01000729">
    <property type="protein sequence ID" value="TYA70076.1"/>
    <property type="molecule type" value="Genomic_DNA"/>
</dbReference>
<gene>
    <name evidence="1" type="ORF">FUA24_22595</name>
</gene>
<protein>
    <submittedName>
        <fullName evidence="1">DUF2490 domain-containing protein</fullName>
    </submittedName>
</protein>
<accession>A0A5D0HFJ8</accession>
<organism evidence="1 2">
    <name type="scientific">Seonamhaeicola marinus</name>
    <dbReference type="NCBI Taxonomy" id="1912246"/>
    <lineage>
        <taxon>Bacteria</taxon>
        <taxon>Pseudomonadati</taxon>
        <taxon>Bacteroidota</taxon>
        <taxon>Flavobacteriia</taxon>
        <taxon>Flavobacteriales</taxon>
        <taxon>Flavobacteriaceae</taxon>
    </lineage>
</organism>
<comment type="caution">
    <text evidence="1">The sequence shown here is derived from an EMBL/GenBank/DDBJ whole genome shotgun (WGS) entry which is preliminary data.</text>
</comment>
<name>A0A5D0HFJ8_9FLAO</name>
<keyword evidence="2" id="KW-1185">Reference proteome</keyword>
<dbReference type="Pfam" id="PF10677">
    <property type="entry name" value="DUF2490"/>
    <property type="match status" value="1"/>
</dbReference>
<sequence>MELKSNTINIRNSRNSFSSLMNLNMYVVKYLSLVCTIFLSFSAFSQDYFDVLGETTLSFNHSISKKYNASFIFRSRYFLHKSNLDYEQQQVDVFHFSNFNVGNSNKIGFGFYYRNRDWFNSGSDEIRLLQEYTLGRQKIGFKLGHRLRLEQRFFDTYTVYRPRYRFAVDLPLNGDTLDIGEAYFIGSTEALCSISKEHSPLLDQRFTSFIGWLISENVKLQSGLEYRWENYNTKANNYLYFATSALFKI</sequence>
<dbReference type="InterPro" id="IPR019619">
    <property type="entry name" value="DUF2490"/>
</dbReference>
<dbReference type="Proteomes" id="UP000323930">
    <property type="component" value="Unassembled WGS sequence"/>
</dbReference>
<evidence type="ECO:0000313" key="2">
    <source>
        <dbReference type="Proteomes" id="UP000323930"/>
    </source>
</evidence>
<dbReference type="RefSeq" id="WP_187388366.1">
    <property type="nucleotide sequence ID" value="NZ_VSDQ01000729.1"/>
</dbReference>